<gene>
    <name evidence="3" type="ORF">CROST_002720</name>
</gene>
<reference evidence="3 4" key="1">
    <citation type="submission" date="2022-04" db="EMBL/GenBank/DDBJ databases">
        <title>Genome sequence of C. roseum typestrain.</title>
        <authorList>
            <person name="Poehlein A."/>
            <person name="Schoch T."/>
            <person name="Duerre P."/>
            <person name="Daniel R."/>
        </authorList>
    </citation>
    <scope>NUCLEOTIDE SEQUENCE [LARGE SCALE GENOMIC DNA]</scope>
    <source>
        <strain evidence="3 4">DSM 7320</strain>
    </source>
</reference>
<dbReference type="STRING" id="84029.CROST_26720"/>
<dbReference type="PROSITE" id="PS51186">
    <property type="entry name" value="GNAT"/>
    <property type="match status" value="1"/>
</dbReference>
<dbReference type="PANTHER" id="PTHR43420">
    <property type="entry name" value="ACETYLTRANSFERASE"/>
    <property type="match status" value="1"/>
</dbReference>
<dbReference type="Proteomes" id="UP000190951">
    <property type="component" value="Chromosome"/>
</dbReference>
<organism evidence="3 4">
    <name type="scientific">Clostridium felsineum</name>
    <dbReference type="NCBI Taxonomy" id="36839"/>
    <lineage>
        <taxon>Bacteria</taxon>
        <taxon>Bacillati</taxon>
        <taxon>Bacillota</taxon>
        <taxon>Clostridia</taxon>
        <taxon>Eubacteriales</taxon>
        <taxon>Clostridiaceae</taxon>
        <taxon>Clostridium</taxon>
    </lineage>
</organism>
<dbReference type="SUPFAM" id="SSF55729">
    <property type="entry name" value="Acyl-CoA N-acyltransferases (Nat)"/>
    <property type="match status" value="1"/>
</dbReference>
<dbReference type="InterPro" id="IPR000182">
    <property type="entry name" value="GNAT_dom"/>
</dbReference>
<keyword evidence="1" id="KW-0808">Transferase</keyword>
<dbReference type="EMBL" id="CP096983">
    <property type="protein sequence ID" value="URZ09591.1"/>
    <property type="molecule type" value="Genomic_DNA"/>
</dbReference>
<name>A0A1S8L481_9CLOT</name>
<keyword evidence="2" id="KW-0012">Acyltransferase</keyword>
<dbReference type="AlphaFoldDB" id="A0A1S8L481"/>
<keyword evidence="4" id="KW-1185">Reference proteome</keyword>
<evidence type="ECO:0000313" key="3">
    <source>
        <dbReference type="EMBL" id="URZ09591.1"/>
    </source>
</evidence>
<dbReference type="KEGG" id="crw:CROST_002720"/>
<dbReference type="InterPro" id="IPR050680">
    <property type="entry name" value="YpeA/RimI_acetyltransf"/>
</dbReference>
<protein>
    <submittedName>
        <fullName evidence="3">Uncharacterized protein</fullName>
    </submittedName>
</protein>
<evidence type="ECO:0000313" key="4">
    <source>
        <dbReference type="Proteomes" id="UP000190951"/>
    </source>
</evidence>
<dbReference type="GO" id="GO:0016747">
    <property type="term" value="F:acyltransferase activity, transferring groups other than amino-acyl groups"/>
    <property type="evidence" value="ECO:0007669"/>
    <property type="project" value="InterPro"/>
</dbReference>
<dbReference type="InterPro" id="IPR016181">
    <property type="entry name" value="Acyl_CoA_acyltransferase"/>
</dbReference>
<dbReference type="RefSeq" id="WP_077833294.1">
    <property type="nucleotide sequence ID" value="NZ_CP096983.1"/>
</dbReference>
<proteinExistence type="predicted"/>
<sequence length="155" mass="18303">MLIRTANESDFKVVHELMYQIFEKHLLGRPDIYKKGDPYKLEQFKAALNNENNVLLLAQIEDNVVGVCHMIKKEMKNYNIVKDSCTAFIEDFCVDKHYQRKGIGKELYEASIKKAKEWDARRLELNVWEINEEARKFYEAVGLRVQRTIMETSIK</sequence>
<evidence type="ECO:0000256" key="2">
    <source>
        <dbReference type="ARBA" id="ARBA00023315"/>
    </source>
</evidence>
<dbReference type="Gene3D" id="3.40.630.30">
    <property type="match status" value="1"/>
</dbReference>
<accession>A0A1S8L481</accession>
<dbReference type="CDD" id="cd04301">
    <property type="entry name" value="NAT_SF"/>
    <property type="match status" value="1"/>
</dbReference>
<evidence type="ECO:0000256" key="1">
    <source>
        <dbReference type="ARBA" id="ARBA00022679"/>
    </source>
</evidence>
<dbReference type="Pfam" id="PF00583">
    <property type="entry name" value="Acetyltransf_1"/>
    <property type="match status" value="1"/>
</dbReference>